<dbReference type="Gene3D" id="1.50.10.100">
    <property type="entry name" value="Chondroitin AC/alginate lyase"/>
    <property type="match status" value="1"/>
</dbReference>
<dbReference type="InterPro" id="IPR006311">
    <property type="entry name" value="TAT_signal"/>
</dbReference>
<evidence type="ECO:0000256" key="3">
    <source>
        <dbReference type="ARBA" id="ARBA00023239"/>
    </source>
</evidence>
<evidence type="ECO:0000259" key="5">
    <source>
        <dbReference type="Pfam" id="PF02278"/>
    </source>
</evidence>
<dbReference type="EMBL" id="BMTF01000003">
    <property type="protein sequence ID" value="GGV78346.1"/>
    <property type="molecule type" value="Genomic_DNA"/>
</dbReference>
<keyword evidence="3 8" id="KW-0456">Lyase</keyword>
<evidence type="ECO:0000259" key="7">
    <source>
        <dbReference type="Pfam" id="PF08124"/>
    </source>
</evidence>
<dbReference type="PANTHER" id="PTHR38481">
    <property type="entry name" value="HYALURONATE LYASE"/>
    <property type="match status" value="1"/>
</dbReference>
<evidence type="ECO:0000259" key="6">
    <source>
        <dbReference type="Pfam" id="PF02884"/>
    </source>
</evidence>
<dbReference type="Gene3D" id="2.70.98.10">
    <property type="match status" value="1"/>
</dbReference>
<dbReference type="Pfam" id="PF02884">
    <property type="entry name" value="Lyase_8_C"/>
    <property type="match status" value="1"/>
</dbReference>
<dbReference type="CDD" id="cd01083">
    <property type="entry name" value="GAG_Lyase"/>
    <property type="match status" value="1"/>
</dbReference>
<dbReference type="InterPro" id="IPR004103">
    <property type="entry name" value="Lyase_8_C"/>
</dbReference>
<feature type="signal peptide" evidence="4">
    <location>
        <begin position="1"/>
        <end position="29"/>
    </location>
</feature>
<dbReference type="InterPro" id="IPR014718">
    <property type="entry name" value="GH-type_carb-bd"/>
</dbReference>
<dbReference type="InterPro" id="IPR012970">
    <property type="entry name" value="Lyase_8_alpha_N"/>
</dbReference>
<dbReference type="Pfam" id="PF08124">
    <property type="entry name" value="Lyase_8_N"/>
    <property type="match status" value="1"/>
</dbReference>
<comment type="similarity">
    <text evidence="1">Belongs to the polysaccharide lyase 8 family.</text>
</comment>
<feature type="chain" id="PRO_5045158333" evidence="4">
    <location>
        <begin position="30"/>
        <end position="812"/>
    </location>
</feature>
<dbReference type="InterPro" id="IPR011071">
    <property type="entry name" value="Lyase_8-like_C"/>
</dbReference>
<dbReference type="InterPro" id="IPR003159">
    <property type="entry name" value="Lyase_8_central_dom"/>
</dbReference>
<name>A0ABQ2VVX0_9ACTN</name>
<feature type="domain" description="Polysaccharide lyase 8 N-terminal alpha-helical" evidence="7">
    <location>
        <begin position="58"/>
        <end position="383"/>
    </location>
</feature>
<proteinExistence type="inferred from homology"/>
<evidence type="ECO:0000313" key="8">
    <source>
        <dbReference type="EMBL" id="GGV78346.1"/>
    </source>
</evidence>
<dbReference type="SUPFAM" id="SSF48230">
    <property type="entry name" value="Chondroitin AC/alginate lyase"/>
    <property type="match status" value="1"/>
</dbReference>
<dbReference type="Gene3D" id="2.60.220.10">
    <property type="entry name" value="Polysaccharide lyase family 8-like, C-terminal"/>
    <property type="match status" value="1"/>
</dbReference>
<dbReference type="InterPro" id="IPR038970">
    <property type="entry name" value="Lyase_8"/>
</dbReference>
<dbReference type="GO" id="GO:0016829">
    <property type="term" value="F:lyase activity"/>
    <property type="evidence" value="ECO:0007669"/>
    <property type="project" value="UniProtKB-KW"/>
</dbReference>
<reference evidence="9" key="1">
    <citation type="journal article" date="2019" name="Int. J. Syst. Evol. Microbiol.">
        <title>The Global Catalogue of Microorganisms (GCM) 10K type strain sequencing project: providing services to taxonomists for standard genome sequencing and annotation.</title>
        <authorList>
            <consortium name="The Broad Institute Genomics Platform"/>
            <consortium name="The Broad Institute Genome Sequencing Center for Infectious Disease"/>
            <person name="Wu L."/>
            <person name="Ma J."/>
        </authorList>
    </citation>
    <scope>NUCLEOTIDE SEQUENCE [LARGE SCALE GENOMIC DNA]</scope>
    <source>
        <strain evidence="9">JCM 4376</strain>
    </source>
</reference>
<organism evidence="8 9">
    <name type="scientific">Streptomyces gelaticus</name>
    <dbReference type="NCBI Taxonomy" id="285446"/>
    <lineage>
        <taxon>Bacteria</taxon>
        <taxon>Bacillati</taxon>
        <taxon>Actinomycetota</taxon>
        <taxon>Actinomycetes</taxon>
        <taxon>Kitasatosporales</taxon>
        <taxon>Streptomycetaceae</taxon>
        <taxon>Streptomyces</taxon>
    </lineage>
</organism>
<feature type="domain" description="Polysaccharide lyase family 8 central" evidence="5">
    <location>
        <begin position="426"/>
        <end position="684"/>
    </location>
</feature>
<dbReference type="Pfam" id="PF02278">
    <property type="entry name" value="Lyase_8"/>
    <property type="match status" value="1"/>
</dbReference>
<evidence type="ECO:0000313" key="9">
    <source>
        <dbReference type="Proteomes" id="UP000660675"/>
    </source>
</evidence>
<keyword evidence="9" id="KW-1185">Reference proteome</keyword>
<accession>A0ABQ2VVX0</accession>
<dbReference type="PROSITE" id="PS51318">
    <property type="entry name" value="TAT"/>
    <property type="match status" value="1"/>
</dbReference>
<gene>
    <name evidence="8" type="ORF">GCM10015535_13130</name>
</gene>
<feature type="domain" description="Polysaccharide lyase family 8 C-terminal" evidence="6">
    <location>
        <begin position="699"/>
        <end position="763"/>
    </location>
</feature>
<dbReference type="SUPFAM" id="SSF74650">
    <property type="entry name" value="Galactose mutarotase-like"/>
    <property type="match status" value="1"/>
</dbReference>
<evidence type="ECO:0000256" key="2">
    <source>
        <dbReference type="ARBA" id="ARBA00022729"/>
    </source>
</evidence>
<dbReference type="RefSeq" id="WP_189541950.1">
    <property type="nucleotide sequence ID" value="NZ_BMTF01000003.1"/>
</dbReference>
<comment type="caution">
    <text evidence="8">The sequence shown here is derived from an EMBL/GenBank/DDBJ whole genome shotgun (WGS) entry which is preliminary data.</text>
</comment>
<keyword evidence="2 4" id="KW-0732">Signal</keyword>
<dbReference type="InterPro" id="IPR011013">
    <property type="entry name" value="Gal_mutarotase_sf_dom"/>
</dbReference>
<dbReference type="SUPFAM" id="SSF49863">
    <property type="entry name" value="Hyaluronate lyase-like, C-terminal domain"/>
    <property type="match status" value="1"/>
</dbReference>
<sequence length="812" mass="86989">MTTAWSRRALLATGGGAALALGLPTAASASDSASRPISSPSAEAADAADEFAVLRAKWRDLYLGTGFSPTAEPFKSKLADLGTRATGFLSTMAPARGSLWPDLVHLDPDPDTDTESFNFSANMNTGYNRLRTMAEAYAQPGTGVTGDTGLRDAVITGLDHLHADVFNETTTRYGNWWNWQIGAPQALMDTCVLLYDALSDTQKADYCRAVDKFLPDSAVDSYTGTSTGANRVDLCRGMILRGIVGASTAKIARAVAALSPVFPYVTTGDGFYADGSFVQHTSIPYIGGYGAVLNDGLGRLFALLRGSTWEITDPGSRQFLDTIDAAIAPFIYDGLMMDNVSGRGITRVGSSDHTRAHGVMASIVLLGMGAGPEENARWRAMVKGWLQRDYYAPALRAGSLSLVNTARLQSLLDDTTVTASPEPSAHRVFHNMDRVTHRRRGWGAGLSMASERIAHYEFGNGENKRGWHTGAGWLQWWGDGAGLEQYSDAYWPTVDPYRLPGITVSRKRLADGQGGAWANPKPGTGWVGGTGDGEFGTTGQHLQGLASTMHARKSWFWLDDCVVCLGSGITSADGAGVETVVDNRCLGANGTQRLLLDGVAQPTTQGWATTRTTTWAHLDRHAGYVFPGGTALHALREERTGAWKDINDGGTSTPDTRRYLTLWQDHGTDPADSSYAYILLPGASSRRTADRAADTGWLQILANDSRRTGIRVPSLGFTGVNFWAAGTAGKVTASAPVCVQIHEKRDGTATICVSDPSRTVTGLTLTWQRPVKSVLSRADSVSDVRTGSSLTVTYGDLSRSRGATHTVRVRVR</sequence>
<dbReference type="PANTHER" id="PTHR38481:SF1">
    <property type="entry name" value="HYALURONATE LYASE"/>
    <property type="match status" value="1"/>
</dbReference>
<dbReference type="Proteomes" id="UP000660675">
    <property type="component" value="Unassembled WGS sequence"/>
</dbReference>
<protein>
    <submittedName>
        <fullName evidence="8">Lyase</fullName>
    </submittedName>
</protein>
<evidence type="ECO:0000256" key="4">
    <source>
        <dbReference type="SAM" id="SignalP"/>
    </source>
</evidence>
<dbReference type="InterPro" id="IPR008929">
    <property type="entry name" value="Chondroitin_lyas"/>
</dbReference>
<evidence type="ECO:0000256" key="1">
    <source>
        <dbReference type="ARBA" id="ARBA00006699"/>
    </source>
</evidence>